<evidence type="ECO:0000256" key="2">
    <source>
        <dbReference type="ARBA" id="ARBA00004496"/>
    </source>
</evidence>
<protein>
    <recommendedName>
        <fullName evidence="18">Serine/threonine-protein kinase RIO2</fullName>
        <ecNumber evidence="4">2.7.11.1</ecNumber>
    </recommendedName>
    <alternativeName>
        <fullName evidence="20">RIO kinase 2</fullName>
    </alternativeName>
    <alternativeName>
        <fullName evidence="19">Serine/threonine-protein kinase rio2</fullName>
    </alternativeName>
</protein>
<dbReference type="FunFam" id="1.10.10.10:FF:000053">
    <property type="entry name" value="Serine/threonine-protein kinase RIO2"/>
    <property type="match status" value="1"/>
</dbReference>
<dbReference type="InterPro" id="IPR018935">
    <property type="entry name" value="RIO_kinase_CS"/>
</dbReference>
<dbReference type="Pfam" id="PF09202">
    <property type="entry name" value="Rio2_N"/>
    <property type="match status" value="1"/>
</dbReference>
<dbReference type="GO" id="GO:0005634">
    <property type="term" value="C:nucleus"/>
    <property type="evidence" value="ECO:0000318"/>
    <property type="project" value="GO_Central"/>
</dbReference>
<keyword evidence="6" id="KW-0690">Ribosome biogenesis</keyword>
<evidence type="ECO:0000256" key="1">
    <source>
        <dbReference type="ARBA" id="ARBA00001946"/>
    </source>
</evidence>
<dbReference type="Xenbase" id="XB-GENE-6254535">
    <property type="gene designation" value="riok2.S"/>
</dbReference>
<keyword evidence="13" id="KW-0067">ATP-binding</keyword>
<evidence type="ECO:0000256" key="16">
    <source>
        <dbReference type="ARBA" id="ARBA00048679"/>
    </source>
</evidence>
<dbReference type="GO" id="GO:0004674">
    <property type="term" value="F:protein serine/threonine kinase activity"/>
    <property type="evidence" value="ECO:0007669"/>
    <property type="project" value="UniProtKB-KW"/>
</dbReference>
<comment type="catalytic activity">
    <reaction evidence="15">
        <text>L-threonyl-[protein] + ATP = O-phospho-L-threonyl-[protein] + ADP + H(+)</text>
        <dbReference type="Rhea" id="RHEA:46608"/>
        <dbReference type="Rhea" id="RHEA-COMP:11060"/>
        <dbReference type="Rhea" id="RHEA-COMP:11605"/>
        <dbReference type="ChEBI" id="CHEBI:15378"/>
        <dbReference type="ChEBI" id="CHEBI:30013"/>
        <dbReference type="ChEBI" id="CHEBI:30616"/>
        <dbReference type="ChEBI" id="CHEBI:61977"/>
        <dbReference type="ChEBI" id="CHEBI:456216"/>
        <dbReference type="EC" id="2.7.11.1"/>
    </reaction>
</comment>
<dbReference type="InterPro" id="IPR018934">
    <property type="entry name" value="RIO_dom"/>
</dbReference>
<keyword evidence="12 25" id="KW-0418">Kinase</keyword>
<reference evidence="25" key="3">
    <citation type="submission" date="2025-04" db="UniProtKB">
        <authorList>
            <consortium name="RefSeq"/>
        </authorList>
    </citation>
    <scope>IDENTIFICATION</scope>
</reference>
<keyword evidence="7" id="KW-0723">Serine/threonine-protein kinase</keyword>
<evidence type="ECO:0000256" key="11">
    <source>
        <dbReference type="ARBA" id="ARBA00022741"/>
    </source>
</evidence>
<feature type="compositionally biased region" description="Basic and acidic residues" evidence="21">
    <location>
        <begin position="340"/>
        <end position="355"/>
    </location>
</feature>
<dbReference type="AlphaFoldDB" id="Q5XHA7"/>
<keyword evidence="11" id="KW-0547">Nucleotide-binding</keyword>
<dbReference type="OrthoDB" id="10258631at2759"/>
<evidence type="ECO:0000256" key="4">
    <source>
        <dbReference type="ARBA" id="ARBA00012513"/>
    </source>
</evidence>
<reference evidence="23" key="2">
    <citation type="submission" date="2004-10" db="EMBL/GenBank/DDBJ databases">
        <authorList>
            <consortium name="NIH - Xenopus Gene Collection (XGC) project"/>
        </authorList>
    </citation>
    <scope>NUCLEOTIDE SEQUENCE [LARGE SCALE MRNA]</scope>
    <source>
        <tissue evidence="23">Ovary</tissue>
    </source>
</reference>
<evidence type="ECO:0000256" key="15">
    <source>
        <dbReference type="ARBA" id="ARBA00047899"/>
    </source>
</evidence>
<feature type="compositionally biased region" description="Acidic residues" evidence="21">
    <location>
        <begin position="322"/>
        <end position="339"/>
    </location>
</feature>
<evidence type="ECO:0000313" key="23">
    <source>
        <dbReference type="EMBL" id="AAH84165.1"/>
    </source>
</evidence>
<dbReference type="AGR" id="Xenbase:XB-GENE-6254535"/>
<dbReference type="CDD" id="cd05144">
    <property type="entry name" value="RIO2_C"/>
    <property type="match status" value="1"/>
</dbReference>
<feature type="region of interest" description="Disordered" evidence="21">
    <location>
        <begin position="307"/>
        <end position="371"/>
    </location>
</feature>
<evidence type="ECO:0000256" key="21">
    <source>
        <dbReference type="SAM" id="MobiDB-lite"/>
    </source>
</evidence>
<evidence type="ECO:0000256" key="14">
    <source>
        <dbReference type="ARBA" id="ARBA00022842"/>
    </source>
</evidence>
<dbReference type="GO" id="GO:0005524">
    <property type="term" value="F:ATP binding"/>
    <property type="evidence" value="ECO:0007669"/>
    <property type="project" value="UniProtKB-KW"/>
</dbReference>
<dbReference type="GO" id="GO:0005829">
    <property type="term" value="C:cytosol"/>
    <property type="evidence" value="ECO:0000318"/>
    <property type="project" value="GO_Central"/>
</dbReference>
<dbReference type="SMART" id="SM00090">
    <property type="entry name" value="RIO"/>
    <property type="match status" value="1"/>
</dbReference>
<evidence type="ECO:0000256" key="20">
    <source>
        <dbReference type="ARBA" id="ARBA00076005"/>
    </source>
</evidence>
<evidence type="ECO:0000256" key="3">
    <source>
        <dbReference type="ARBA" id="ARBA00009196"/>
    </source>
</evidence>
<evidence type="ECO:0000313" key="24">
    <source>
        <dbReference type="Proteomes" id="UP000186698"/>
    </source>
</evidence>
<sequence length="553" mass="63082">MGKLNVLLLRYLSREDFRVLTAVEMGMKNHEIVPASLIASIASLKHGGCNKILRELVKHKLIAYERTKTVQGYRLIYGGYDYLALKTLSSREVVTSVGNQMGVGKESDIYIVANEDENQLALKLHRLGRTSFRNLKNKRDYHKHRHKMSWLYLSRLAAMKEFAYMKALYDRGFPVPKPYDYNRHAVVMELINGYPLCQVRHIEDPASLYSELMDLIVKLANHGLIHGDFNEFNLMLDEEDRITMIDFPQMVSTSHANAEWYFDRDVKCIRDFFLKRFNYESELYPTFKDIQRECSLDVEIAASGFTKEMQEDDELLQPSGPSDDEVEDDDDNDDDDNDDDGKTSCKDPTDGDGEKANIGNSATGTSETPTNLSWKNCVQEIADENERLQSLDLAEFNKALAELEGHPGENQTTCIPCSSSLEDERLIEDNCQRDGDDQVGDQDSDECHDGCPELVNLSEFNKEYKPFRDEESLAHVNEHRTRTTSVTSVGTVGSCSTIPPEMVKQKVKRQLTKQQKASVRRRLQKGEANVNTKQRRDNMFNIKCSVDAASFWG</sequence>
<dbReference type="GO" id="GO:0030688">
    <property type="term" value="C:preribosome, small subunit precursor"/>
    <property type="evidence" value="ECO:0000318"/>
    <property type="project" value="GO_Central"/>
</dbReference>
<evidence type="ECO:0000259" key="22">
    <source>
        <dbReference type="SMART" id="SM00090"/>
    </source>
</evidence>
<dbReference type="PANTHER" id="PTHR45852">
    <property type="entry name" value="SER/THR-PROTEIN KINASE RIO2"/>
    <property type="match status" value="1"/>
</dbReference>
<evidence type="ECO:0000256" key="17">
    <source>
        <dbReference type="ARBA" id="ARBA00064676"/>
    </source>
</evidence>
<dbReference type="FunFam" id="3.30.200.20:FF:000052">
    <property type="entry name" value="Serine/threonine-protein kinase RIO2"/>
    <property type="match status" value="1"/>
</dbReference>
<dbReference type="Gene3D" id="3.30.200.20">
    <property type="entry name" value="Phosphorylase Kinase, domain 1"/>
    <property type="match status" value="1"/>
</dbReference>
<evidence type="ECO:0000256" key="8">
    <source>
        <dbReference type="ARBA" id="ARBA00022553"/>
    </source>
</evidence>
<evidence type="ECO:0000256" key="7">
    <source>
        <dbReference type="ARBA" id="ARBA00022527"/>
    </source>
</evidence>
<dbReference type="Gene3D" id="1.10.10.10">
    <property type="entry name" value="Winged helix-like DNA-binding domain superfamily/Winged helix DNA-binding domain"/>
    <property type="match status" value="1"/>
</dbReference>
<dbReference type="CTD" id="495048"/>
<evidence type="ECO:0000256" key="9">
    <source>
        <dbReference type="ARBA" id="ARBA00022679"/>
    </source>
</evidence>
<evidence type="ECO:0000313" key="25">
    <source>
        <dbReference type="RefSeq" id="NP_001088220.1"/>
    </source>
</evidence>
<feature type="domain" description="RIO kinase" evidence="22">
    <location>
        <begin position="66"/>
        <end position="289"/>
    </location>
</feature>
<keyword evidence="14" id="KW-0460">Magnesium</keyword>
<dbReference type="InterPro" id="IPR000687">
    <property type="entry name" value="RIO_kinase"/>
</dbReference>
<comment type="subunit">
    <text evidence="17">Associated with late 40S pre-ribosomal particles. Interacts with PLK1 (via its N-terminus).</text>
</comment>
<dbReference type="Gene3D" id="1.10.510.10">
    <property type="entry name" value="Transferase(Phosphotransferase) domain 1"/>
    <property type="match status" value="1"/>
</dbReference>
<dbReference type="InterPro" id="IPR036390">
    <property type="entry name" value="WH_DNA-bd_sf"/>
</dbReference>
<comment type="cofactor">
    <cofactor evidence="1">
        <name>Mg(2+)</name>
        <dbReference type="ChEBI" id="CHEBI:18420"/>
    </cofactor>
</comment>
<keyword evidence="24" id="KW-1185">Reference proteome</keyword>
<evidence type="ECO:0000256" key="12">
    <source>
        <dbReference type="ARBA" id="ARBA00022777"/>
    </source>
</evidence>
<dbReference type="InterPro" id="IPR036388">
    <property type="entry name" value="WH-like_DNA-bd_sf"/>
</dbReference>
<organism evidence="23">
    <name type="scientific">Xenopus laevis</name>
    <name type="common">African clawed frog</name>
    <dbReference type="NCBI Taxonomy" id="8355"/>
    <lineage>
        <taxon>Eukaryota</taxon>
        <taxon>Metazoa</taxon>
        <taxon>Chordata</taxon>
        <taxon>Craniata</taxon>
        <taxon>Vertebrata</taxon>
        <taxon>Euteleostomi</taxon>
        <taxon>Amphibia</taxon>
        <taxon>Batrachia</taxon>
        <taxon>Anura</taxon>
        <taxon>Pipoidea</taxon>
        <taxon>Pipidae</taxon>
        <taxon>Xenopodinae</taxon>
        <taxon>Xenopus</taxon>
        <taxon>Xenopus</taxon>
    </lineage>
</organism>
<dbReference type="EMBL" id="BC084165">
    <property type="protein sequence ID" value="AAH84165.1"/>
    <property type="molecule type" value="mRNA"/>
</dbReference>
<evidence type="ECO:0000256" key="5">
    <source>
        <dbReference type="ARBA" id="ARBA00022490"/>
    </source>
</evidence>
<evidence type="ECO:0000256" key="19">
    <source>
        <dbReference type="ARBA" id="ARBA00068837"/>
    </source>
</evidence>
<dbReference type="Pfam" id="PF01163">
    <property type="entry name" value="RIO1"/>
    <property type="match status" value="1"/>
</dbReference>
<dbReference type="Bgee" id="495048">
    <property type="expression patterns" value="Expressed in neurula embryo and 19 other cell types or tissues"/>
</dbReference>
<dbReference type="FunFam" id="1.10.510.10:FF:000307">
    <property type="entry name" value="Serine/threonine-protein kinase RIO2"/>
    <property type="match status" value="1"/>
</dbReference>
<dbReference type="PROSITE" id="PS01245">
    <property type="entry name" value="RIO1"/>
    <property type="match status" value="1"/>
</dbReference>
<dbReference type="InterPro" id="IPR015285">
    <property type="entry name" value="RIO2_wHTH_N"/>
</dbReference>
<evidence type="ECO:0000256" key="10">
    <source>
        <dbReference type="ARBA" id="ARBA00022723"/>
    </source>
</evidence>
<keyword evidence="10" id="KW-0479">Metal-binding</keyword>
<dbReference type="DNASU" id="495048"/>
<comment type="similarity">
    <text evidence="3">Belongs to the protein kinase superfamily. RIO-type Ser/Thr kinase family.</text>
</comment>
<keyword evidence="5" id="KW-0963">Cytoplasm</keyword>
<evidence type="ECO:0000256" key="18">
    <source>
        <dbReference type="ARBA" id="ARBA00068353"/>
    </source>
</evidence>
<keyword evidence="8" id="KW-0597">Phosphoprotein</keyword>
<dbReference type="GO" id="GO:0030490">
    <property type="term" value="P:maturation of SSU-rRNA"/>
    <property type="evidence" value="ECO:0000318"/>
    <property type="project" value="GO_Central"/>
</dbReference>
<dbReference type="InterPro" id="IPR030484">
    <property type="entry name" value="Rio2"/>
</dbReference>
<evidence type="ECO:0000313" key="26">
    <source>
        <dbReference type="Xenbase" id="XB-GENE-6254535"/>
    </source>
</evidence>
<dbReference type="SUPFAM" id="SSF56112">
    <property type="entry name" value="Protein kinase-like (PK-like)"/>
    <property type="match status" value="1"/>
</dbReference>
<dbReference type="InterPro" id="IPR011009">
    <property type="entry name" value="Kinase-like_dom_sf"/>
</dbReference>
<evidence type="ECO:0000256" key="13">
    <source>
        <dbReference type="ARBA" id="ARBA00022840"/>
    </source>
</evidence>
<proteinExistence type="evidence at transcript level"/>
<dbReference type="GO" id="GO:0004672">
    <property type="term" value="F:protein kinase activity"/>
    <property type="evidence" value="ECO:0000318"/>
    <property type="project" value="GO_Central"/>
</dbReference>
<accession>Q5XHA7</accession>
<dbReference type="PANTHER" id="PTHR45852:SF1">
    <property type="entry name" value="SERINE_THREONINE-PROTEIN KINASE RIO2"/>
    <property type="match status" value="1"/>
</dbReference>
<dbReference type="Proteomes" id="UP000186698">
    <property type="component" value="Chromosome 1S"/>
</dbReference>
<gene>
    <name evidence="25 26" type="primary">riok2.S</name>
    <name evidence="25" type="synonym">rio2</name>
    <name evidence="26" type="synonym">riok2</name>
    <name evidence="25" type="synonym">riok2-a</name>
    <name evidence="25" type="synonym">riok2-b</name>
    <name evidence="23 25" type="synonym">riok2b</name>
</gene>
<feature type="compositionally biased region" description="Polar residues" evidence="21">
    <location>
        <begin position="358"/>
        <end position="371"/>
    </location>
</feature>
<evidence type="ECO:0000256" key="6">
    <source>
        <dbReference type="ARBA" id="ARBA00022517"/>
    </source>
</evidence>
<dbReference type="KEGG" id="xla:495048"/>
<reference evidence="25" key="1">
    <citation type="journal article" date="2002" name="Dev. Dyn.">
        <title>Genetic and genomic tools for Xenopus research: The NIH Xenopus initiative.</title>
        <authorList>
            <person name="Klein S.L."/>
            <person name="Strausberg R.L."/>
            <person name="Wagner L."/>
            <person name="Pontius J."/>
            <person name="Clifton S.W."/>
            <person name="Richardson P."/>
        </authorList>
    </citation>
    <scope>NUCLEOTIDE SEQUENCE</scope>
</reference>
<dbReference type="EC" id="2.7.11.1" evidence="4"/>
<dbReference type="GeneID" id="495048"/>
<dbReference type="SUPFAM" id="SSF46785">
    <property type="entry name" value="Winged helix' DNA-binding domain"/>
    <property type="match status" value="1"/>
</dbReference>
<comment type="catalytic activity">
    <reaction evidence="16">
        <text>L-seryl-[protein] + ATP = O-phospho-L-seryl-[protein] + ADP + H(+)</text>
        <dbReference type="Rhea" id="RHEA:17989"/>
        <dbReference type="Rhea" id="RHEA-COMP:9863"/>
        <dbReference type="Rhea" id="RHEA-COMP:11604"/>
        <dbReference type="ChEBI" id="CHEBI:15378"/>
        <dbReference type="ChEBI" id="CHEBI:29999"/>
        <dbReference type="ChEBI" id="CHEBI:30616"/>
        <dbReference type="ChEBI" id="CHEBI:83421"/>
        <dbReference type="ChEBI" id="CHEBI:456216"/>
        <dbReference type="EC" id="2.7.11.1"/>
    </reaction>
</comment>
<dbReference type="RefSeq" id="NP_001088220.1">
    <property type="nucleotide sequence ID" value="NM_001094751.1"/>
</dbReference>
<keyword evidence="9" id="KW-0808">Transferase</keyword>
<comment type="subcellular location">
    <subcellularLocation>
        <location evidence="2">Cytoplasm</location>
    </subcellularLocation>
</comment>
<name>Q5XHA7_XENLA</name>
<dbReference type="GO" id="GO:0046872">
    <property type="term" value="F:metal ion binding"/>
    <property type="evidence" value="ECO:0007669"/>
    <property type="project" value="UniProtKB-KW"/>
</dbReference>